<dbReference type="InterPro" id="IPR006427">
    <property type="entry name" value="Portal_HK97"/>
</dbReference>
<dbReference type="AlphaFoldDB" id="K1RMD4"/>
<dbReference type="Pfam" id="PF04860">
    <property type="entry name" value="Phage_portal"/>
    <property type="match status" value="1"/>
</dbReference>
<sequence length="254" mass="28581">DIFYSILGNSARIPSRDVVHIKGLSVNGLLGLSPIRHHARLLELANNSVEFARSFYRNGCRTTGVFKNPTELSEEAWKRLYKQLSDNYFGAQNAGKPLLLEGGLDYSAITIPPEDAQFIATRVQSIDEIATIFGVPPHMVGDLSHSTYSNNEQQNIEFYNVTLSPWITKVEEEMNDKLFLESEKGRLYVDIDARGLLRADTASRTNYYRQMYNIGAMSPNEIRAAEDLDAYEGGDDFFRPLNMESVKSQGNGQK</sequence>
<comment type="caution">
    <text evidence="1">The sequence shown here is derived from an EMBL/GenBank/DDBJ whole genome shotgun (WGS) entry which is preliminary data.</text>
</comment>
<feature type="non-terminal residue" evidence="1">
    <location>
        <position position="1"/>
    </location>
</feature>
<evidence type="ECO:0000313" key="1">
    <source>
        <dbReference type="EMBL" id="EKC49777.1"/>
    </source>
</evidence>
<proteinExistence type="predicted"/>
<organism evidence="1">
    <name type="scientific">human gut metagenome</name>
    <dbReference type="NCBI Taxonomy" id="408170"/>
    <lineage>
        <taxon>unclassified sequences</taxon>
        <taxon>metagenomes</taxon>
        <taxon>organismal metagenomes</taxon>
    </lineage>
</organism>
<name>K1RMD4_9ZZZZ</name>
<accession>K1RMD4</accession>
<reference evidence="1" key="1">
    <citation type="journal article" date="2013" name="Environ. Microbiol.">
        <title>Microbiota from the distal guts of lean and obese adolescents exhibit partial functional redundancy besides clear differences in community structure.</title>
        <authorList>
            <person name="Ferrer M."/>
            <person name="Ruiz A."/>
            <person name="Lanza F."/>
            <person name="Haange S.B."/>
            <person name="Oberbach A."/>
            <person name="Till H."/>
            <person name="Bargiela R."/>
            <person name="Campoy C."/>
            <person name="Segura M.T."/>
            <person name="Richter M."/>
            <person name="von Bergen M."/>
            <person name="Seifert J."/>
            <person name="Suarez A."/>
        </authorList>
    </citation>
    <scope>NUCLEOTIDE SEQUENCE</scope>
</reference>
<protein>
    <submittedName>
        <fullName evidence="1">Family phage portal protein</fullName>
    </submittedName>
</protein>
<gene>
    <name evidence="1" type="ORF">LEA_18227</name>
</gene>
<dbReference type="NCBIfam" id="TIGR01537">
    <property type="entry name" value="portal_HK97"/>
    <property type="match status" value="1"/>
</dbReference>
<dbReference type="EMBL" id="AJWY01012495">
    <property type="protein sequence ID" value="EKC49777.1"/>
    <property type="molecule type" value="Genomic_DNA"/>
</dbReference>
<dbReference type="InterPro" id="IPR006944">
    <property type="entry name" value="Phage/GTA_portal"/>
</dbReference>
<dbReference type="Gene3D" id="1.20.1270.210">
    <property type="match status" value="1"/>
</dbReference>